<dbReference type="PANTHER" id="PTHR33232:SF10">
    <property type="entry name" value="SIEVE ELEMENT OCCLUSION-RELATED"/>
    <property type="match status" value="1"/>
</dbReference>
<proteinExistence type="predicted"/>
<evidence type="ECO:0000313" key="2">
    <source>
        <dbReference type="EMBL" id="KAK7274268.1"/>
    </source>
</evidence>
<dbReference type="GO" id="GO:0010088">
    <property type="term" value="P:phloem development"/>
    <property type="evidence" value="ECO:0007669"/>
    <property type="project" value="InterPro"/>
</dbReference>
<dbReference type="PANTHER" id="PTHR33232">
    <property type="entry name" value="PROTEIN SIEVE ELEMENT OCCLUSION B-LIKE"/>
    <property type="match status" value="1"/>
</dbReference>
<dbReference type="InterPro" id="IPR027942">
    <property type="entry name" value="SEO_N"/>
</dbReference>
<sequence length="181" mass="20857">MVVTNVWQQESQVRAGALFLPSNRKRNDDTTLSLSLRRGPLLRFPPSTRPCRESPPSTSSRFIFVSEALVLARLRTPSPYWFRLHHLCTKLQYMASTIETWEITSLAHKLDTINGHLLKQLTLCRQHLDDNKQREAFQTLQILFETSHQDNLKILKALICSKDDQLPPFNGSTNQRLALMC</sequence>
<gene>
    <name evidence="2" type="ORF">RIF29_15351</name>
</gene>
<evidence type="ECO:0000313" key="3">
    <source>
        <dbReference type="Proteomes" id="UP001372338"/>
    </source>
</evidence>
<dbReference type="Proteomes" id="UP001372338">
    <property type="component" value="Unassembled WGS sequence"/>
</dbReference>
<reference evidence="2 3" key="1">
    <citation type="submission" date="2024-01" db="EMBL/GenBank/DDBJ databases">
        <title>The genomes of 5 underutilized Papilionoideae crops provide insights into root nodulation and disease resistanc.</title>
        <authorList>
            <person name="Yuan L."/>
        </authorList>
    </citation>
    <scope>NUCLEOTIDE SEQUENCE [LARGE SCALE GENOMIC DNA]</scope>
    <source>
        <strain evidence="2">ZHUSHIDOU_FW_LH</strain>
        <tissue evidence="2">Leaf</tissue>
    </source>
</reference>
<evidence type="ECO:0000259" key="1">
    <source>
        <dbReference type="Pfam" id="PF14576"/>
    </source>
</evidence>
<keyword evidence="3" id="KW-1185">Reference proteome</keyword>
<dbReference type="EMBL" id="JAYWIO010000003">
    <property type="protein sequence ID" value="KAK7274268.1"/>
    <property type="molecule type" value="Genomic_DNA"/>
</dbReference>
<dbReference type="InterPro" id="IPR039299">
    <property type="entry name" value="SEOA"/>
</dbReference>
<dbReference type="AlphaFoldDB" id="A0AAN9IB40"/>
<comment type="caution">
    <text evidence="2">The sequence shown here is derived from an EMBL/GenBank/DDBJ whole genome shotgun (WGS) entry which is preliminary data.</text>
</comment>
<name>A0AAN9IB40_CROPI</name>
<feature type="domain" description="Sieve element occlusion N-terminal" evidence="1">
    <location>
        <begin position="91"/>
        <end position="148"/>
    </location>
</feature>
<accession>A0AAN9IB40</accession>
<organism evidence="2 3">
    <name type="scientific">Crotalaria pallida</name>
    <name type="common">Smooth rattlebox</name>
    <name type="synonym">Crotalaria striata</name>
    <dbReference type="NCBI Taxonomy" id="3830"/>
    <lineage>
        <taxon>Eukaryota</taxon>
        <taxon>Viridiplantae</taxon>
        <taxon>Streptophyta</taxon>
        <taxon>Embryophyta</taxon>
        <taxon>Tracheophyta</taxon>
        <taxon>Spermatophyta</taxon>
        <taxon>Magnoliopsida</taxon>
        <taxon>eudicotyledons</taxon>
        <taxon>Gunneridae</taxon>
        <taxon>Pentapetalae</taxon>
        <taxon>rosids</taxon>
        <taxon>fabids</taxon>
        <taxon>Fabales</taxon>
        <taxon>Fabaceae</taxon>
        <taxon>Papilionoideae</taxon>
        <taxon>50 kb inversion clade</taxon>
        <taxon>genistoids sensu lato</taxon>
        <taxon>core genistoids</taxon>
        <taxon>Crotalarieae</taxon>
        <taxon>Crotalaria</taxon>
    </lineage>
</organism>
<protein>
    <recommendedName>
        <fullName evidence="1">Sieve element occlusion N-terminal domain-containing protein</fullName>
    </recommendedName>
</protein>
<dbReference type="Pfam" id="PF14576">
    <property type="entry name" value="SEO_N"/>
    <property type="match status" value="1"/>
</dbReference>